<feature type="region of interest" description="Disordered" evidence="1">
    <location>
        <begin position="79"/>
        <end position="106"/>
    </location>
</feature>
<proteinExistence type="predicted"/>
<evidence type="ECO:0000313" key="3">
    <source>
        <dbReference type="Proteomes" id="UP000261420"/>
    </source>
</evidence>
<dbReference type="AlphaFoldDB" id="A0A3B4TTE7"/>
<evidence type="ECO:0000256" key="1">
    <source>
        <dbReference type="SAM" id="MobiDB-lite"/>
    </source>
</evidence>
<dbReference type="Ensembl" id="ENSSDUT00000009452.1">
    <property type="protein sequence ID" value="ENSSDUP00000009273.1"/>
    <property type="gene ID" value="ENSSDUG00000006819.1"/>
</dbReference>
<keyword evidence="3" id="KW-1185">Reference proteome</keyword>
<protein>
    <submittedName>
        <fullName evidence="2">Uncharacterized protein</fullName>
    </submittedName>
</protein>
<reference evidence="2" key="1">
    <citation type="submission" date="2025-08" db="UniProtKB">
        <authorList>
            <consortium name="Ensembl"/>
        </authorList>
    </citation>
    <scope>IDENTIFICATION</scope>
</reference>
<sequence>RGQDYHSDCILLAVKHGGGRVQTWGCMSAKGRLYGTMNASLGIFQHDNDPERTAKIGIWEWLQDNSVNTSLRDLKVFRGSAEKSGRKSSNPHVQSLLRHTQEDRRL</sequence>
<dbReference type="Proteomes" id="UP000261420">
    <property type="component" value="Unplaced"/>
</dbReference>
<organism evidence="2 3">
    <name type="scientific">Seriola dumerili</name>
    <name type="common">Greater amberjack</name>
    <name type="synonym">Caranx dumerili</name>
    <dbReference type="NCBI Taxonomy" id="41447"/>
    <lineage>
        <taxon>Eukaryota</taxon>
        <taxon>Metazoa</taxon>
        <taxon>Chordata</taxon>
        <taxon>Craniata</taxon>
        <taxon>Vertebrata</taxon>
        <taxon>Euteleostomi</taxon>
        <taxon>Actinopterygii</taxon>
        <taxon>Neopterygii</taxon>
        <taxon>Teleostei</taxon>
        <taxon>Neoteleostei</taxon>
        <taxon>Acanthomorphata</taxon>
        <taxon>Carangaria</taxon>
        <taxon>Carangiformes</taxon>
        <taxon>Carangidae</taxon>
        <taxon>Seriola</taxon>
    </lineage>
</organism>
<accession>A0A3B4TTE7</accession>
<evidence type="ECO:0000313" key="2">
    <source>
        <dbReference type="Ensembl" id="ENSSDUP00000009273.1"/>
    </source>
</evidence>
<reference evidence="2" key="2">
    <citation type="submission" date="2025-09" db="UniProtKB">
        <authorList>
            <consortium name="Ensembl"/>
        </authorList>
    </citation>
    <scope>IDENTIFICATION</scope>
</reference>
<name>A0A3B4TTE7_SERDU</name>